<proteinExistence type="predicted"/>
<comment type="caution">
    <text evidence="2">The sequence shown here is derived from an EMBL/GenBank/DDBJ whole genome shotgun (WGS) entry which is preliminary data.</text>
</comment>
<protein>
    <submittedName>
        <fullName evidence="2">Uncharacterized protein</fullName>
    </submittedName>
</protein>
<accession>A0AAV7KZE4</accession>
<feature type="region of interest" description="Disordered" evidence="1">
    <location>
        <begin position="1"/>
        <end position="29"/>
    </location>
</feature>
<gene>
    <name evidence="2" type="ORF">NDU88_003769</name>
</gene>
<evidence type="ECO:0000313" key="3">
    <source>
        <dbReference type="Proteomes" id="UP001066276"/>
    </source>
</evidence>
<name>A0AAV7KZE4_PLEWA</name>
<sequence>MSARVPPRNLISTSPCHPRSYRPDRLGGEAPNIRDADACSHAITVHLRDTASSPMGSSAPLSLLSVYFAEANCPSGRLCTAAPGRRAGGPISLQGTSDVADPKNRTQGSPLSAACGGTSQKQGDRRIAAG</sequence>
<feature type="region of interest" description="Disordered" evidence="1">
    <location>
        <begin position="84"/>
        <end position="130"/>
    </location>
</feature>
<evidence type="ECO:0000256" key="1">
    <source>
        <dbReference type="SAM" id="MobiDB-lite"/>
    </source>
</evidence>
<keyword evidence="3" id="KW-1185">Reference proteome</keyword>
<dbReference type="EMBL" id="JANPWB010000016">
    <property type="protein sequence ID" value="KAJ1083612.1"/>
    <property type="molecule type" value="Genomic_DNA"/>
</dbReference>
<reference evidence="2" key="1">
    <citation type="journal article" date="2022" name="bioRxiv">
        <title>Sequencing and chromosome-scale assembly of the giantPleurodeles waltlgenome.</title>
        <authorList>
            <person name="Brown T."/>
            <person name="Elewa A."/>
            <person name="Iarovenko S."/>
            <person name="Subramanian E."/>
            <person name="Araus A.J."/>
            <person name="Petzold A."/>
            <person name="Susuki M."/>
            <person name="Suzuki K.-i.T."/>
            <person name="Hayashi T."/>
            <person name="Toyoda A."/>
            <person name="Oliveira C."/>
            <person name="Osipova E."/>
            <person name="Leigh N.D."/>
            <person name="Simon A."/>
            <person name="Yun M.H."/>
        </authorList>
    </citation>
    <scope>NUCLEOTIDE SEQUENCE</scope>
    <source>
        <strain evidence="2">20211129_DDA</strain>
        <tissue evidence="2">Liver</tissue>
    </source>
</reference>
<evidence type="ECO:0000313" key="2">
    <source>
        <dbReference type="EMBL" id="KAJ1083612.1"/>
    </source>
</evidence>
<dbReference type="Proteomes" id="UP001066276">
    <property type="component" value="Chromosome 12"/>
</dbReference>
<dbReference type="AlphaFoldDB" id="A0AAV7KZE4"/>
<organism evidence="2 3">
    <name type="scientific">Pleurodeles waltl</name>
    <name type="common">Iberian ribbed newt</name>
    <dbReference type="NCBI Taxonomy" id="8319"/>
    <lineage>
        <taxon>Eukaryota</taxon>
        <taxon>Metazoa</taxon>
        <taxon>Chordata</taxon>
        <taxon>Craniata</taxon>
        <taxon>Vertebrata</taxon>
        <taxon>Euteleostomi</taxon>
        <taxon>Amphibia</taxon>
        <taxon>Batrachia</taxon>
        <taxon>Caudata</taxon>
        <taxon>Salamandroidea</taxon>
        <taxon>Salamandridae</taxon>
        <taxon>Pleurodelinae</taxon>
        <taxon>Pleurodeles</taxon>
    </lineage>
</organism>